<keyword evidence="2" id="KW-1185">Reference proteome</keyword>
<sequence>MSPVKVICQAVVADIEDEVLLRLDVLAGEKDGQADIFLSKNIIKLKGKEIPLLPATRRLRKVTVAEDVAIPGLSEVVVDVYVERDEADDKDKEENFIIEPTEGFVQRYPLVMAATLVNINRAVTCKVKVLNPFSTSVTLRHHAEIGEAERKDCCTGVIANEENGERDNITTVRRVQLMTVEKDSRISDLPVANAKDVPPHLKSLFEESVVGKTEEQQSVIAGLLVKYADTFLKDEWDLGLTHLSEHAINTGTKAGSISVRRRRKEST</sequence>
<accession>A0A9D4KJ53</accession>
<evidence type="ECO:0000313" key="1">
    <source>
        <dbReference type="EMBL" id="KAH3840505.1"/>
    </source>
</evidence>
<proteinExistence type="predicted"/>
<name>A0A9D4KJ53_DREPO</name>
<reference evidence="1" key="1">
    <citation type="journal article" date="2019" name="bioRxiv">
        <title>The Genome of the Zebra Mussel, Dreissena polymorpha: A Resource for Invasive Species Research.</title>
        <authorList>
            <person name="McCartney M.A."/>
            <person name="Auch B."/>
            <person name="Kono T."/>
            <person name="Mallez S."/>
            <person name="Zhang Y."/>
            <person name="Obille A."/>
            <person name="Becker A."/>
            <person name="Abrahante J.E."/>
            <person name="Garbe J."/>
            <person name="Badalamenti J.P."/>
            <person name="Herman A."/>
            <person name="Mangelson H."/>
            <person name="Liachko I."/>
            <person name="Sullivan S."/>
            <person name="Sone E.D."/>
            <person name="Koren S."/>
            <person name="Silverstein K.A.T."/>
            <person name="Beckman K.B."/>
            <person name="Gohl D.M."/>
        </authorList>
    </citation>
    <scope>NUCLEOTIDE SEQUENCE</scope>
    <source>
        <strain evidence="1">Duluth1</strain>
        <tissue evidence="1">Whole animal</tissue>
    </source>
</reference>
<reference evidence="1" key="2">
    <citation type="submission" date="2020-11" db="EMBL/GenBank/DDBJ databases">
        <authorList>
            <person name="McCartney M.A."/>
            <person name="Auch B."/>
            <person name="Kono T."/>
            <person name="Mallez S."/>
            <person name="Becker A."/>
            <person name="Gohl D.M."/>
            <person name="Silverstein K.A.T."/>
            <person name="Koren S."/>
            <person name="Bechman K.B."/>
            <person name="Herman A."/>
            <person name="Abrahante J.E."/>
            <person name="Garbe J."/>
        </authorList>
    </citation>
    <scope>NUCLEOTIDE SEQUENCE</scope>
    <source>
        <strain evidence="1">Duluth1</strain>
        <tissue evidence="1">Whole animal</tissue>
    </source>
</reference>
<evidence type="ECO:0000313" key="2">
    <source>
        <dbReference type="Proteomes" id="UP000828390"/>
    </source>
</evidence>
<comment type="caution">
    <text evidence="1">The sequence shown here is derived from an EMBL/GenBank/DDBJ whole genome shotgun (WGS) entry which is preliminary data.</text>
</comment>
<gene>
    <name evidence="1" type="ORF">DPMN_113955</name>
</gene>
<protein>
    <submittedName>
        <fullName evidence="1">Uncharacterized protein</fullName>
    </submittedName>
</protein>
<dbReference type="AlphaFoldDB" id="A0A9D4KJ53"/>
<dbReference type="EMBL" id="JAIWYP010000004">
    <property type="protein sequence ID" value="KAH3840505.1"/>
    <property type="molecule type" value="Genomic_DNA"/>
</dbReference>
<dbReference type="Proteomes" id="UP000828390">
    <property type="component" value="Unassembled WGS sequence"/>
</dbReference>
<organism evidence="1 2">
    <name type="scientific">Dreissena polymorpha</name>
    <name type="common">Zebra mussel</name>
    <name type="synonym">Mytilus polymorpha</name>
    <dbReference type="NCBI Taxonomy" id="45954"/>
    <lineage>
        <taxon>Eukaryota</taxon>
        <taxon>Metazoa</taxon>
        <taxon>Spiralia</taxon>
        <taxon>Lophotrochozoa</taxon>
        <taxon>Mollusca</taxon>
        <taxon>Bivalvia</taxon>
        <taxon>Autobranchia</taxon>
        <taxon>Heteroconchia</taxon>
        <taxon>Euheterodonta</taxon>
        <taxon>Imparidentia</taxon>
        <taxon>Neoheterodontei</taxon>
        <taxon>Myida</taxon>
        <taxon>Dreissenoidea</taxon>
        <taxon>Dreissenidae</taxon>
        <taxon>Dreissena</taxon>
    </lineage>
</organism>